<dbReference type="EC" id="2.4.1.186" evidence="10"/>
<organism evidence="15 16">
    <name type="scientific">Dacryopinax primogenitus (strain DJM 731)</name>
    <name type="common">Brown rot fungus</name>
    <dbReference type="NCBI Taxonomy" id="1858805"/>
    <lineage>
        <taxon>Eukaryota</taxon>
        <taxon>Fungi</taxon>
        <taxon>Dikarya</taxon>
        <taxon>Basidiomycota</taxon>
        <taxon>Agaricomycotina</taxon>
        <taxon>Dacrymycetes</taxon>
        <taxon>Dacrymycetales</taxon>
        <taxon>Dacrymycetaceae</taxon>
        <taxon>Dacryopinax</taxon>
    </lineage>
</organism>
<dbReference type="Gene3D" id="3.90.550.10">
    <property type="entry name" value="Spore Coat Polysaccharide Biosynthesis Protein SpsA, Chain A"/>
    <property type="match status" value="1"/>
</dbReference>
<feature type="compositionally biased region" description="Pro residues" evidence="14">
    <location>
        <begin position="527"/>
        <end position="545"/>
    </location>
</feature>
<evidence type="ECO:0000256" key="12">
    <source>
        <dbReference type="ARBA" id="ARBA00052293"/>
    </source>
</evidence>
<dbReference type="PANTHER" id="PTHR11183">
    <property type="entry name" value="GLYCOGENIN SUBFAMILY MEMBER"/>
    <property type="match status" value="1"/>
</dbReference>
<evidence type="ECO:0000256" key="11">
    <source>
        <dbReference type="ARBA" id="ARBA00050886"/>
    </source>
</evidence>
<comment type="catalytic activity">
    <reaction evidence="12">
        <text>L-tyrosyl-[glycogenin] + UDP-alpha-D-glucose = alpha-D-glucosyl-L-tyrosyl-[glycogenin] + UDP + H(+)</text>
        <dbReference type="Rhea" id="RHEA:23360"/>
        <dbReference type="Rhea" id="RHEA-COMP:14604"/>
        <dbReference type="Rhea" id="RHEA-COMP:14605"/>
        <dbReference type="ChEBI" id="CHEBI:15378"/>
        <dbReference type="ChEBI" id="CHEBI:46858"/>
        <dbReference type="ChEBI" id="CHEBI:58223"/>
        <dbReference type="ChEBI" id="CHEBI:58885"/>
        <dbReference type="ChEBI" id="CHEBI:140573"/>
        <dbReference type="EC" id="2.4.1.186"/>
    </reaction>
</comment>
<dbReference type="GO" id="GO:0005978">
    <property type="term" value="P:glycogen biosynthetic process"/>
    <property type="evidence" value="ECO:0007669"/>
    <property type="project" value="UniProtKB-KW"/>
</dbReference>
<feature type="region of interest" description="Disordered" evidence="14">
    <location>
        <begin position="614"/>
        <end position="698"/>
    </location>
</feature>
<keyword evidence="6" id="KW-0320">Glycogen biosynthesis</keyword>
<feature type="compositionally biased region" description="Pro residues" evidence="14">
    <location>
        <begin position="468"/>
        <end position="502"/>
    </location>
</feature>
<evidence type="ECO:0000256" key="5">
    <source>
        <dbReference type="ARBA" id="ARBA00022723"/>
    </source>
</evidence>
<evidence type="ECO:0000256" key="14">
    <source>
        <dbReference type="SAM" id="MobiDB-lite"/>
    </source>
</evidence>
<dbReference type="InterPro" id="IPR029044">
    <property type="entry name" value="Nucleotide-diphossugar_trans"/>
</dbReference>
<evidence type="ECO:0000256" key="7">
    <source>
        <dbReference type="ARBA" id="ARBA00023180"/>
    </source>
</evidence>
<evidence type="ECO:0000256" key="13">
    <source>
        <dbReference type="ARBA" id="ARBA00057883"/>
    </source>
</evidence>
<dbReference type="OMA" id="HAVFPWE"/>
<feature type="compositionally biased region" description="Acidic residues" evidence="14">
    <location>
        <begin position="766"/>
        <end position="777"/>
    </location>
</feature>
<evidence type="ECO:0000256" key="4">
    <source>
        <dbReference type="ARBA" id="ARBA00022679"/>
    </source>
</evidence>
<protein>
    <recommendedName>
        <fullName evidence="10">glycogenin glucosyltransferase</fullName>
        <ecNumber evidence="10">2.4.1.186</ecNumber>
    </recommendedName>
</protein>
<keyword evidence="16" id="KW-1185">Reference proteome</keyword>
<keyword evidence="3" id="KW-0963">Cytoplasm</keyword>
<evidence type="ECO:0000256" key="2">
    <source>
        <dbReference type="ARBA" id="ARBA00004496"/>
    </source>
</evidence>
<dbReference type="RefSeq" id="XP_040626794.1">
    <property type="nucleotide sequence ID" value="XM_040773243.1"/>
</dbReference>
<evidence type="ECO:0000313" key="16">
    <source>
        <dbReference type="Proteomes" id="UP000030653"/>
    </source>
</evidence>
<evidence type="ECO:0000256" key="6">
    <source>
        <dbReference type="ARBA" id="ARBA00023056"/>
    </source>
</evidence>
<dbReference type="InterPro" id="IPR002495">
    <property type="entry name" value="Glyco_trans_8"/>
</dbReference>
<feature type="region of interest" description="Disordered" evidence="14">
    <location>
        <begin position="714"/>
        <end position="858"/>
    </location>
</feature>
<dbReference type="AlphaFoldDB" id="M5G1W9"/>
<evidence type="ECO:0000256" key="9">
    <source>
        <dbReference type="ARBA" id="ARBA00038162"/>
    </source>
</evidence>
<dbReference type="SUPFAM" id="SSF53448">
    <property type="entry name" value="Nucleotide-diphospho-sugar transferases"/>
    <property type="match status" value="1"/>
</dbReference>
<feature type="region of interest" description="Disordered" evidence="14">
    <location>
        <begin position="379"/>
        <end position="568"/>
    </location>
</feature>
<comment type="cofactor">
    <cofactor evidence="1">
        <name>Mn(2+)</name>
        <dbReference type="ChEBI" id="CHEBI:29035"/>
    </cofactor>
</comment>
<reference evidence="15 16" key="1">
    <citation type="journal article" date="2012" name="Science">
        <title>The Paleozoic origin of enzymatic lignin decomposition reconstructed from 31 fungal genomes.</title>
        <authorList>
            <person name="Floudas D."/>
            <person name="Binder M."/>
            <person name="Riley R."/>
            <person name="Barry K."/>
            <person name="Blanchette R.A."/>
            <person name="Henrissat B."/>
            <person name="Martinez A.T."/>
            <person name="Otillar R."/>
            <person name="Spatafora J.W."/>
            <person name="Yadav J.S."/>
            <person name="Aerts A."/>
            <person name="Benoit I."/>
            <person name="Boyd A."/>
            <person name="Carlson A."/>
            <person name="Copeland A."/>
            <person name="Coutinho P.M."/>
            <person name="de Vries R.P."/>
            <person name="Ferreira P."/>
            <person name="Findley K."/>
            <person name="Foster B."/>
            <person name="Gaskell J."/>
            <person name="Glotzer D."/>
            <person name="Gorecki P."/>
            <person name="Heitman J."/>
            <person name="Hesse C."/>
            <person name="Hori C."/>
            <person name="Igarashi K."/>
            <person name="Jurgens J.A."/>
            <person name="Kallen N."/>
            <person name="Kersten P."/>
            <person name="Kohler A."/>
            <person name="Kuees U."/>
            <person name="Kumar T.K.A."/>
            <person name="Kuo A."/>
            <person name="LaButti K."/>
            <person name="Larrondo L.F."/>
            <person name="Lindquist E."/>
            <person name="Ling A."/>
            <person name="Lombard V."/>
            <person name="Lucas S."/>
            <person name="Lundell T."/>
            <person name="Martin R."/>
            <person name="McLaughlin D.J."/>
            <person name="Morgenstern I."/>
            <person name="Morin E."/>
            <person name="Murat C."/>
            <person name="Nagy L.G."/>
            <person name="Nolan M."/>
            <person name="Ohm R.A."/>
            <person name="Patyshakuliyeva A."/>
            <person name="Rokas A."/>
            <person name="Ruiz-Duenas F.J."/>
            <person name="Sabat G."/>
            <person name="Salamov A."/>
            <person name="Samejima M."/>
            <person name="Schmutz J."/>
            <person name="Slot J.C."/>
            <person name="St John F."/>
            <person name="Stenlid J."/>
            <person name="Sun H."/>
            <person name="Sun S."/>
            <person name="Syed K."/>
            <person name="Tsang A."/>
            <person name="Wiebenga A."/>
            <person name="Young D."/>
            <person name="Pisabarro A."/>
            <person name="Eastwood D.C."/>
            <person name="Martin F."/>
            <person name="Cullen D."/>
            <person name="Grigoriev I.V."/>
            <person name="Hibbett D.S."/>
        </authorList>
    </citation>
    <scope>NUCLEOTIDE SEQUENCE [LARGE SCALE GENOMIC DNA]</scope>
    <source>
        <strain evidence="15 16">DJM-731 SS1</strain>
    </source>
</reference>
<dbReference type="CDD" id="cd02537">
    <property type="entry name" value="GT8_Glycogenin"/>
    <property type="match status" value="1"/>
</dbReference>
<feature type="compositionally biased region" description="Low complexity" evidence="14">
    <location>
        <begin position="801"/>
        <end position="811"/>
    </location>
</feature>
<feature type="region of interest" description="Disordered" evidence="14">
    <location>
        <begin position="989"/>
        <end position="1020"/>
    </location>
</feature>
<comment type="catalytic activity">
    <reaction evidence="11">
        <text>[1,4-alpha-D-glucosyl](n)-L-tyrosyl-[glycogenin] + UDP-alpha-D-glucose = [1,4-alpha-D-glucosyl](n+1)-L-tyrosyl-[glycogenin] + UDP + H(+)</text>
        <dbReference type="Rhea" id="RHEA:56560"/>
        <dbReference type="Rhea" id="RHEA-COMP:14606"/>
        <dbReference type="Rhea" id="RHEA-COMP:14607"/>
        <dbReference type="ChEBI" id="CHEBI:15378"/>
        <dbReference type="ChEBI" id="CHEBI:58223"/>
        <dbReference type="ChEBI" id="CHEBI:58885"/>
        <dbReference type="ChEBI" id="CHEBI:140574"/>
        <dbReference type="EC" id="2.4.1.186"/>
    </reaction>
</comment>
<feature type="region of interest" description="Disordered" evidence="14">
    <location>
        <begin position="290"/>
        <end position="310"/>
    </location>
</feature>
<keyword evidence="5" id="KW-0479">Metal-binding</keyword>
<feature type="compositionally biased region" description="Basic and acidic residues" evidence="14">
    <location>
        <begin position="451"/>
        <end position="463"/>
    </location>
</feature>
<name>M5G1W9_DACPD</name>
<feature type="compositionally biased region" description="Basic and acidic residues" evidence="14">
    <location>
        <begin position="849"/>
        <end position="858"/>
    </location>
</feature>
<dbReference type="FunFam" id="3.90.550.10:FF:000092">
    <property type="entry name" value="Glycogenin 2"/>
    <property type="match status" value="1"/>
</dbReference>
<evidence type="ECO:0000313" key="15">
    <source>
        <dbReference type="EMBL" id="EJT99896.1"/>
    </source>
</evidence>
<dbReference type="EMBL" id="JH795868">
    <property type="protein sequence ID" value="EJT99896.1"/>
    <property type="molecule type" value="Genomic_DNA"/>
</dbReference>
<dbReference type="HOGENOM" id="CLU_003372_0_0_1"/>
<sequence length="1060" mass="118140">MTTPLAAPAADPPYAFVTLVSSDSYLPGALVVAHALRDVHPKPANAPEVDFQTVCLVTPEVVDVATIRALRQAFDLVVGVEVIDDQSQLGVENLGLLGRRDLTTVLTKLHVFRLTHFRKIIFLDADVLPLQPISHLFKLDFSQKLAAAPDAGWPDCFNSGVMVLQPSEASFGELRDLARTRGSWDGGDQGLLNEWVGNDWHRISFRYNTTPTAAYTYKPAYARFHEEIKLLHFIGSHKPWASLPIRPSRPPPRPLHESHDTAYGALVDQWYAVYDRHYRPLSNVDDFLPEDYQPGPGPEATTTTTTAPSFQPPHYAAAWDEPKPFEAQPEAGPVYGLEELRELAVKGVGSAYTVTDGEGRYESLPLEGRVDLLCPKFEEEEEKEDEDVTPKASDYQLPPPPVQMGEYPPHLQRPPAPPPPPLPPVHAPQPVQEYFPPQPAYQEHQQPGPSVHHEQAWHPEPTYHEPQWQPPPPPPPQQQEQGQPPPPPPQQQEQWQPPPPPHQDWQPPHEEHQPYVPPPQEREEYHPPQPEPAAPAPPPPPPEPFSAPIMTWNPAHEPPPNKRPSHAPVFPEWTGNVWEQPSYRDQREFFHAPPPTQIPQHLVDQGQYEKVMHHAPDPRKVNPIFPWEKEGRPRTQRVWPEGEYPLPEIKPLLPEVGGLEGPTLTVQSPSPTVPPGRTFQEHQPPPSPPTYGLPQDMTFRNAWDADPHIQRYVSKLSRPSTVGSRQPSFAVMRRSSPLSTPGIKGNFAFRRPAERGEGADASSRDGDDEEDEQESESENGAAGAAEEVAEEGKPGRKSPKSRSGSVSSRGGESFGPSKAYRSQAVQTEPPPKKKSRGIQVQIPRTDFFIQREPKKDEGVQTPEMVMLEPHPPLESTHMPVPDAQYLLPQHHMPATPSPYDEPMMPTHKDGARGRLADVETDETPVQVLMPPPLVTTDTASATESYFLSTVESPREVAANPPNLHPGLEPLSPPLRPGPTPIPAHMRISSNETQSSGIGGSPPSSILMSPRDGEEMTSPRTQAARLAIRRWDPARDVDLFKRDSQEVLARFLRMNDWEEAR</sequence>
<gene>
    <name evidence="15" type="ORF">DACRYDRAFT_23445</name>
</gene>
<evidence type="ECO:0000256" key="10">
    <source>
        <dbReference type="ARBA" id="ARBA00038934"/>
    </source>
</evidence>
<evidence type="ECO:0000256" key="8">
    <source>
        <dbReference type="ARBA" id="ARBA00023211"/>
    </source>
</evidence>
<keyword evidence="7" id="KW-0325">Glycoprotein</keyword>
<accession>M5G1W9</accession>
<comment type="similarity">
    <text evidence="9">Belongs to the glycosyltransferase 8 family. Glycogenin subfamily.</text>
</comment>
<evidence type="ECO:0000256" key="3">
    <source>
        <dbReference type="ARBA" id="ARBA00022490"/>
    </source>
</evidence>
<dbReference type="GO" id="GO:0005737">
    <property type="term" value="C:cytoplasm"/>
    <property type="evidence" value="ECO:0007669"/>
    <property type="project" value="UniProtKB-SubCell"/>
</dbReference>
<feature type="compositionally biased region" description="Pro residues" evidence="14">
    <location>
        <begin position="411"/>
        <end position="427"/>
    </location>
</feature>
<dbReference type="GO" id="GO:0046872">
    <property type="term" value="F:metal ion binding"/>
    <property type="evidence" value="ECO:0007669"/>
    <property type="project" value="UniProtKB-KW"/>
</dbReference>
<evidence type="ECO:0000256" key="1">
    <source>
        <dbReference type="ARBA" id="ARBA00001936"/>
    </source>
</evidence>
<dbReference type="OrthoDB" id="2014201at2759"/>
<feature type="compositionally biased region" description="Polar residues" evidence="14">
    <location>
        <begin position="717"/>
        <end position="727"/>
    </location>
</feature>
<dbReference type="Proteomes" id="UP000030653">
    <property type="component" value="Unassembled WGS sequence"/>
</dbReference>
<dbReference type="GeneID" id="63688305"/>
<proteinExistence type="inferred from homology"/>
<dbReference type="Pfam" id="PF01501">
    <property type="entry name" value="Glyco_transf_8"/>
    <property type="match status" value="1"/>
</dbReference>
<comment type="subcellular location">
    <subcellularLocation>
        <location evidence="2">Cytoplasm</location>
    </subcellularLocation>
</comment>
<keyword evidence="8" id="KW-0464">Manganese</keyword>
<dbReference type="InterPro" id="IPR050587">
    <property type="entry name" value="GNT1/Glycosyltrans_8"/>
</dbReference>
<comment type="function">
    <text evidence="13">Self-glucosylating initiator of glycogen synthesis. It catalyzes the formation of a short alpha (1,4)-glucosyl chain covalently attached via a glucose 1-O-tyrosyl linkage to internal tyrosine residues and these chains act as primers for the elongation reaction catalyzed by glycogen synthase.</text>
</comment>
<dbReference type="STRING" id="1858805.M5G1W9"/>
<dbReference type="GO" id="GO:0008466">
    <property type="term" value="F:glycogenin glucosyltransferase activity"/>
    <property type="evidence" value="ECO:0007669"/>
    <property type="project" value="UniProtKB-EC"/>
</dbReference>
<feature type="compositionally biased region" description="Basic and acidic residues" evidence="14">
    <location>
        <begin position="751"/>
        <end position="765"/>
    </location>
</feature>
<keyword evidence="4" id="KW-0808">Transferase</keyword>